<dbReference type="Gene3D" id="3.40.50.1820">
    <property type="entry name" value="alpha/beta hydrolase"/>
    <property type="match status" value="1"/>
</dbReference>
<sequence>MLLALYFGAKQSGVELSEIGDKLKDFDIKNFELKNFDSFQNSFLEFFDDLKDNFPTPISSIMQDIQAQPESKKDHAIDATLDFAIGKYMKSLHNLTSRNPVIMVPGVISTGLESWGLEGTPECPSQNHFRKRLWGSFYMLKTMFLDKACWLQHIMLDQQTGLDPPFYKIRAAQGFEATDYFVAGYWIWGKILNNLAAIGYNPNNMINAAYDWRLSYLDLERRDGYFSKLKHQIEYQMKTNGHKSVLIGHSMGSQVIYYFMKWVEASGPHFGNGGSNWCNDHISSYIDISGSVLGTPKAIVALLSGEMKDTVQLNALAVYGLEKFFSRKERLKLLRSFGGIASMIPKGGNTIWGNLYSAPDDEFGNRTSNDDSFGKFIGFQKQVGKFSDKNLTMEESIDLLLDQSPEWFHRRTLEHYSFGIESNKKQLLLNNKDFSKWSNPLEAPLPYAPNMKVYCFYGVGNPTERAYTYKEELLKTLSTLNLTMESNAENAVIFSDGDGTVSILTHTMCHKWKEENSIYNPGNSKVKIVEILHQPDKYDIRGGAKTAEHVDILGSTDLNELILKVVSGRDDLIEENIISKLPEYIKKMNFTV</sequence>
<dbReference type="GO" id="GO:0140042">
    <property type="term" value="P:lipid droplet formation"/>
    <property type="evidence" value="ECO:0007669"/>
    <property type="project" value="EnsemblFungi"/>
</dbReference>
<dbReference type="GO" id="GO:0006672">
    <property type="term" value="P:ceramide metabolic process"/>
    <property type="evidence" value="ECO:0007669"/>
    <property type="project" value="EnsemblFungi"/>
</dbReference>
<dbReference type="GO" id="GO:0005637">
    <property type="term" value="C:nuclear inner membrane"/>
    <property type="evidence" value="ECO:0007669"/>
    <property type="project" value="EnsemblFungi"/>
</dbReference>
<dbReference type="Proteomes" id="UP000095038">
    <property type="component" value="Unassembled WGS sequence"/>
</dbReference>
<protein>
    <submittedName>
        <fullName evidence="1">Phospholipid:diacylglycerol acyltransferase</fullName>
    </submittedName>
</protein>
<keyword evidence="1" id="KW-0012">Acyltransferase</keyword>
<keyword evidence="1" id="KW-0808">Transferase</keyword>
<keyword evidence="2" id="KW-1185">Reference proteome</keyword>
<dbReference type="RefSeq" id="XP_020047526.1">
    <property type="nucleotide sequence ID" value="XM_020194552.1"/>
</dbReference>
<dbReference type="InParanoid" id="A0A1D2VHX1"/>
<dbReference type="GO" id="GO:0097038">
    <property type="term" value="C:perinuclear endoplasmic reticulum"/>
    <property type="evidence" value="ECO:0007669"/>
    <property type="project" value="EnsemblFungi"/>
</dbReference>
<dbReference type="GO" id="GO:0055091">
    <property type="term" value="P:phospholipid homeostasis"/>
    <property type="evidence" value="ECO:0007669"/>
    <property type="project" value="EnsemblFungi"/>
</dbReference>
<dbReference type="GO" id="GO:0005811">
    <property type="term" value="C:lipid droplet"/>
    <property type="evidence" value="ECO:0007669"/>
    <property type="project" value="EnsemblFungi"/>
</dbReference>
<evidence type="ECO:0000313" key="2">
    <source>
        <dbReference type="Proteomes" id="UP000095038"/>
    </source>
</evidence>
<gene>
    <name evidence="1" type="ORF">ASCRUDRAFT_80953</name>
</gene>
<dbReference type="InterPro" id="IPR003386">
    <property type="entry name" value="LACT/PDAT_acylTrfase"/>
</dbReference>
<dbReference type="EMBL" id="KV454480">
    <property type="protein sequence ID" value="ODV61219.1"/>
    <property type="molecule type" value="Genomic_DNA"/>
</dbReference>
<dbReference type="GO" id="GO:0032541">
    <property type="term" value="C:cortical endoplasmic reticulum"/>
    <property type="evidence" value="ECO:0007669"/>
    <property type="project" value="EnsemblFungi"/>
</dbReference>
<dbReference type="GeneID" id="30968188"/>
<proteinExistence type="predicted"/>
<name>A0A1D2VHX1_9ASCO</name>
<dbReference type="OrthoDB" id="190846at2759"/>
<reference evidence="2" key="1">
    <citation type="submission" date="2016-05" db="EMBL/GenBank/DDBJ databases">
        <title>Comparative genomics of biotechnologically important yeasts.</title>
        <authorList>
            <consortium name="DOE Joint Genome Institute"/>
            <person name="Riley R."/>
            <person name="Haridas S."/>
            <person name="Wolfe K.H."/>
            <person name="Lopes M.R."/>
            <person name="Hittinger C.T."/>
            <person name="Goker M."/>
            <person name="Salamov A."/>
            <person name="Wisecaver J."/>
            <person name="Long T.M."/>
            <person name="Aerts A.L."/>
            <person name="Barry K."/>
            <person name="Choi C."/>
            <person name="Clum A."/>
            <person name="Coughlan A.Y."/>
            <person name="Deshpande S."/>
            <person name="Douglass A.P."/>
            <person name="Hanson S.J."/>
            <person name="Klenk H.-P."/>
            <person name="Labutti K."/>
            <person name="Lapidus A."/>
            <person name="Lindquist E."/>
            <person name="Lipzen A."/>
            <person name="Meier-Kolthoff J.P."/>
            <person name="Ohm R.A."/>
            <person name="Otillar R.P."/>
            <person name="Pangilinan J."/>
            <person name="Peng Y."/>
            <person name="Rokas A."/>
            <person name="Rosa C.A."/>
            <person name="Scheuner C."/>
            <person name="Sibirny A.A."/>
            <person name="Slot J.C."/>
            <person name="Stielow J.B."/>
            <person name="Sun H."/>
            <person name="Kurtzman C.P."/>
            <person name="Blackwell M."/>
            <person name="Grigoriev I.V."/>
            <person name="Jeffries T.W."/>
        </authorList>
    </citation>
    <scope>NUCLEOTIDE SEQUENCE [LARGE SCALE GENOMIC DNA]</scope>
    <source>
        <strain evidence="2">DSM 1968</strain>
    </source>
</reference>
<accession>A0A1D2VHX1</accession>
<dbReference type="SUPFAM" id="SSF53474">
    <property type="entry name" value="alpha/beta-Hydrolases"/>
    <property type="match status" value="1"/>
</dbReference>
<dbReference type="Pfam" id="PF02450">
    <property type="entry name" value="LCAT"/>
    <property type="match status" value="1"/>
</dbReference>
<dbReference type="PANTHER" id="PTHR11440">
    <property type="entry name" value="LECITHIN-CHOLESTEROL ACYLTRANSFERASE-RELATED"/>
    <property type="match status" value="1"/>
</dbReference>
<organism evidence="1 2">
    <name type="scientific">Ascoidea rubescens DSM 1968</name>
    <dbReference type="NCBI Taxonomy" id="1344418"/>
    <lineage>
        <taxon>Eukaryota</taxon>
        <taxon>Fungi</taxon>
        <taxon>Dikarya</taxon>
        <taxon>Ascomycota</taxon>
        <taxon>Saccharomycotina</taxon>
        <taxon>Saccharomycetes</taxon>
        <taxon>Ascoideaceae</taxon>
        <taxon>Ascoidea</taxon>
    </lineage>
</organism>
<dbReference type="GO" id="GO:0046027">
    <property type="term" value="F:phospholipid:diacylglycerol acyltransferase activity"/>
    <property type="evidence" value="ECO:0007669"/>
    <property type="project" value="EnsemblFungi"/>
</dbReference>
<dbReference type="STRING" id="1344418.A0A1D2VHX1"/>
<dbReference type="GO" id="GO:0019432">
    <property type="term" value="P:triglyceride biosynthetic process"/>
    <property type="evidence" value="ECO:0007669"/>
    <property type="project" value="EnsemblFungi"/>
</dbReference>
<dbReference type="FunCoup" id="A0A1D2VHX1">
    <property type="interactions" value="248"/>
</dbReference>
<evidence type="ECO:0000313" key="1">
    <source>
        <dbReference type="EMBL" id="ODV61219.1"/>
    </source>
</evidence>
<dbReference type="GO" id="GO:0008374">
    <property type="term" value="F:O-acyltransferase activity"/>
    <property type="evidence" value="ECO:0007669"/>
    <property type="project" value="InterPro"/>
</dbReference>
<dbReference type="AlphaFoldDB" id="A0A1D2VHX1"/>
<dbReference type="InterPro" id="IPR029058">
    <property type="entry name" value="AB_hydrolase_fold"/>
</dbReference>